<dbReference type="GO" id="GO:0005789">
    <property type="term" value="C:endoplasmic reticulum membrane"/>
    <property type="evidence" value="ECO:0007669"/>
    <property type="project" value="TreeGrafter"/>
</dbReference>
<organism evidence="2 3">
    <name type="scientific">Portunus trituberculatus</name>
    <name type="common">Swimming crab</name>
    <name type="synonym">Neptunus trituberculatus</name>
    <dbReference type="NCBI Taxonomy" id="210409"/>
    <lineage>
        <taxon>Eukaryota</taxon>
        <taxon>Metazoa</taxon>
        <taxon>Ecdysozoa</taxon>
        <taxon>Arthropoda</taxon>
        <taxon>Crustacea</taxon>
        <taxon>Multicrustacea</taxon>
        <taxon>Malacostraca</taxon>
        <taxon>Eumalacostraca</taxon>
        <taxon>Eucarida</taxon>
        <taxon>Decapoda</taxon>
        <taxon>Pleocyemata</taxon>
        <taxon>Brachyura</taxon>
        <taxon>Eubrachyura</taxon>
        <taxon>Portunoidea</taxon>
        <taxon>Portunidae</taxon>
        <taxon>Portuninae</taxon>
        <taxon>Portunus</taxon>
    </lineage>
</organism>
<evidence type="ECO:0000313" key="2">
    <source>
        <dbReference type="EMBL" id="MPC18242.1"/>
    </source>
</evidence>
<dbReference type="GO" id="GO:0000421">
    <property type="term" value="C:autophagosome membrane"/>
    <property type="evidence" value="ECO:0007669"/>
    <property type="project" value="TreeGrafter"/>
</dbReference>
<dbReference type="AlphaFoldDB" id="A0A5B7DAF2"/>
<dbReference type="OrthoDB" id="2140079at2759"/>
<dbReference type="Proteomes" id="UP000324222">
    <property type="component" value="Unassembled WGS sequence"/>
</dbReference>
<dbReference type="PANTHER" id="PTHR15949:SF3">
    <property type="entry name" value="TESTIS-EXPRESSED PROTEIN 264"/>
    <property type="match status" value="1"/>
</dbReference>
<keyword evidence="3" id="KW-1185">Reference proteome</keyword>
<dbReference type="GO" id="GO:0061709">
    <property type="term" value="P:reticulophagy"/>
    <property type="evidence" value="ECO:0007669"/>
    <property type="project" value="TreeGrafter"/>
</dbReference>
<name>A0A5B7DAF2_PORTR</name>
<dbReference type="PANTHER" id="PTHR15949">
    <property type="entry name" value="TESTIS-EXPRESSED PROTEIN 264"/>
    <property type="match status" value="1"/>
</dbReference>
<sequence length="212" mass="24455">MTRVVEEVEQNISHYQAQTILRVFDKLWYLPCQEVCPYLHQRPPSVFRGVGRQPLHGTAQTDPEPIAAVPEAKQVAAQGTDAQDTSRCHQDVFYCLVRVLGQHQMRPVPVEGNDLGEVQIAYKFARGPYKESGALFTEIHTLLPEYRTVGVYYDDPKVDDFYVPEVLQEEEDTHQVQYGSWESEDDYDDDARTDNSSRSWDEASFMRDRYCV</sequence>
<accession>A0A5B7DAF2</accession>
<reference evidence="2 3" key="1">
    <citation type="submission" date="2019-05" db="EMBL/GenBank/DDBJ databases">
        <title>Another draft genome of Portunus trituberculatus and its Hox gene families provides insights of decapod evolution.</title>
        <authorList>
            <person name="Jeong J.-H."/>
            <person name="Song I."/>
            <person name="Kim S."/>
            <person name="Choi T."/>
            <person name="Kim D."/>
            <person name="Ryu S."/>
            <person name="Kim W."/>
        </authorList>
    </citation>
    <scope>NUCLEOTIDE SEQUENCE [LARGE SCALE GENOMIC DNA]</scope>
    <source>
        <tissue evidence="2">Muscle</tissue>
    </source>
</reference>
<dbReference type="GO" id="GO:0005634">
    <property type="term" value="C:nucleus"/>
    <property type="evidence" value="ECO:0007669"/>
    <property type="project" value="TreeGrafter"/>
</dbReference>
<dbReference type="GO" id="GO:0005657">
    <property type="term" value="C:replication fork"/>
    <property type="evidence" value="ECO:0007669"/>
    <property type="project" value="TreeGrafter"/>
</dbReference>
<evidence type="ECO:0000256" key="1">
    <source>
        <dbReference type="SAM" id="MobiDB-lite"/>
    </source>
</evidence>
<dbReference type="GO" id="GO:0106300">
    <property type="term" value="P:protein-DNA covalent cross-linking repair"/>
    <property type="evidence" value="ECO:0007669"/>
    <property type="project" value="TreeGrafter"/>
</dbReference>
<comment type="caution">
    <text evidence="2">The sequence shown here is derived from an EMBL/GenBank/DDBJ whole genome shotgun (WGS) entry which is preliminary data.</text>
</comment>
<dbReference type="EMBL" id="VSRR010000662">
    <property type="protein sequence ID" value="MPC18242.1"/>
    <property type="molecule type" value="Genomic_DNA"/>
</dbReference>
<proteinExistence type="predicted"/>
<protein>
    <submittedName>
        <fullName evidence="2">Uncharacterized protein</fullName>
    </submittedName>
</protein>
<feature type="region of interest" description="Disordered" evidence="1">
    <location>
        <begin position="171"/>
        <end position="198"/>
    </location>
</feature>
<gene>
    <name evidence="2" type="ORF">E2C01_011123</name>
</gene>
<evidence type="ECO:0000313" key="3">
    <source>
        <dbReference type="Proteomes" id="UP000324222"/>
    </source>
</evidence>